<dbReference type="Gene3D" id="3.10.490.10">
    <property type="entry name" value="Gamma-glutamyl cyclotransferase-like"/>
    <property type="match status" value="1"/>
</dbReference>
<accession>T1GGE0</accession>
<keyword evidence="3" id="KW-1185">Reference proteome</keyword>
<evidence type="ECO:0000313" key="2">
    <source>
        <dbReference type="EnsemblMetazoa" id="MESCA002458-PA"/>
    </source>
</evidence>
<dbReference type="CDD" id="cd06661">
    <property type="entry name" value="GGCT_like"/>
    <property type="match status" value="1"/>
</dbReference>
<evidence type="ECO:0000259" key="1">
    <source>
        <dbReference type="Pfam" id="PF06094"/>
    </source>
</evidence>
<organism evidence="2 3">
    <name type="scientific">Megaselia scalaris</name>
    <name type="common">Humpbacked fly</name>
    <name type="synonym">Phora scalaris</name>
    <dbReference type="NCBI Taxonomy" id="36166"/>
    <lineage>
        <taxon>Eukaryota</taxon>
        <taxon>Metazoa</taxon>
        <taxon>Ecdysozoa</taxon>
        <taxon>Arthropoda</taxon>
        <taxon>Hexapoda</taxon>
        <taxon>Insecta</taxon>
        <taxon>Pterygota</taxon>
        <taxon>Neoptera</taxon>
        <taxon>Endopterygota</taxon>
        <taxon>Diptera</taxon>
        <taxon>Brachycera</taxon>
        <taxon>Muscomorpha</taxon>
        <taxon>Platypezoidea</taxon>
        <taxon>Phoridae</taxon>
        <taxon>Megaseliini</taxon>
        <taxon>Megaselia</taxon>
    </lineage>
</organism>
<name>T1GGE0_MEGSC</name>
<protein>
    <recommendedName>
        <fullName evidence="1">Gamma-glutamylcyclotransferase AIG2-like domain-containing protein</fullName>
    </recommendedName>
</protein>
<dbReference type="SUPFAM" id="SSF110857">
    <property type="entry name" value="Gamma-glutamyl cyclotransferase-like"/>
    <property type="match status" value="1"/>
</dbReference>
<sequence>MKNQGTRKGIGTLKDYMLGFNSWINVWDGGVATIMKKPGRNVMGAIWEIDLDLIKSLDIQEAYYNRFLVNIELDSGEIVKCY</sequence>
<dbReference type="InterPro" id="IPR009288">
    <property type="entry name" value="AIG2-like_dom"/>
</dbReference>
<reference evidence="3" key="1">
    <citation type="submission" date="2013-02" db="EMBL/GenBank/DDBJ databases">
        <authorList>
            <person name="Hughes D."/>
        </authorList>
    </citation>
    <scope>NUCLEOTIDE SEQUENCE</scope>
    <source>
        <strain>Durham</strain>
        <strain evidence="3">NC isolate 2 -- Noor lab</strain>
    </source>
</reference>
<dbReference type="EMBL" id="CAQQ02157166">
    <property type="status" value="NOT_ANNOTATED_CDS"/>
    <property type="molecule type" value="Genomic_DNA"/>
</dbReference>
<reference evidence="2" key="2">
    <citation type="submission" date="2015-06" db="UniProtKB">
        <authorList>
            <consortium name="EnsemblMetazoa"/>
        </authorList>
    </citation>
    <scope>IDENTIFICATION</scope>
</reference>
<dbReference type="AlphaFoldDB" id="T1GGE0"/>
<dbReference type="Proteomes" id="UP000015102">
    <property type="component" value="Unassembled WGS sequence"/>
</dbReference>
<dbReference type="InterPro" id="IPR013024">
    <property type="entry name" value="GGCT-like"/>
</dbReference>
<evidence type="ECO:0000313" key="3">
    <source>
        <dbReference type="Proteomes" id="UP000015102"/>
    </source>
</evidence>
<feature type="domain" description="Gamma-glutamylcyclotransferase AIG2-like" evidence="1">
    <location>
        <begin position="11"/>
        <end position="81"/>
    </location>
</feature>
<dbReference type="HOGENOM" id="CLU_2565003_0_0_1"/>
<dbReference type="InterPro" id="IPR036568">
    <property type="entry name" value="GGCT-like_sf"/>
</dbReference>
<dbReference type="Pfam" id="PF06094">
    <property type="entry name" value="GGACT"/>
    <property type="match status" value="1"/>
</dbReference>
<proteinExistence type="predicted"/>
<dbReference type="EnsemblMetazoa" id="MESCA002458-RA">
    <property type="protein sequence ID" value="MESCA002458-PA"/>
    <property type="gene ID" value="MESCA002458"/>
</dbReference>